<evidence type="ECO:0000256" key="8">
    <source>
        <dbReference type="ARBA" id="ARBA00023012"/>
    </source>
</evidence>
<dbReference type="Gene3D" id="1.10.10.60">
    <property type="entry name" value="Homeodomain-like"/>
    <property type="match status" value="1"/>
</dbReference>
<dbReference type="PANTHER" id="PTHR32071:SF95">
    <property type="entry name" value="DNA-BINDING TRANSCRIPTIONAL REGULATOR NTRC"/>
    <property type="match status" value="1"/>
</dbReference>
<feature type="domain" description="Sigma-54 factor interaction" evidence="16">
    <location>
        <begin position="136"/>
        <end position="365"/>
    </location>
</feature>
<dbReference type="Pfam" id="PF02954">
    <property type="entry name" value="HTH_8"/>
    <property type="match status" value="1"/>
</dbReference>
<dbReference type="PANTHER" id="PTHR32071">
    <property type="entry name" value="TRANSCRIPTIONAL REGULATORY PROTEIN"/>
    <property type="match status" value="1"/>
</dbReference>
<dbReference type="InterPro" id="IPR025944">
    <property type="entry name" value="Sigma_54_int_dom_CS"/>
</dbReference>
<keyword evidence="12" id="KW-0804">Transcription</keyword>
<name>A0A9W6LNF9_9FUSO</name>
<keyword evidence="8" id="KW-0902">Two-component regulatory system</keyword>
<dbReference type="PROSITE" id="PS00688">
    <property type="entry name" value="SIGMA54_INTERACT_3"/>
    <property type="match status" value="1"/>
</dbReference>
<dbReference type="FunFam" id="3.40.50.300:FF:000006">
    <property type="entry name" value="DNA-binding transcriptional regulator NtrC"/>
    <property type="match status" value="1"/>
</dbReference>
<evidence type="ECO:0000256" key="3">
    <source>
        <dbReference type="ARBA" id="ARBA00022490"/>
    </source>
</evidence>
<dbReference type="SUPFAM" id="SSF46689">
    <property type="entry name" value="Homeodomain-like"/>
    <property type="match status" value="1"/>
</dbReference>
<dbReference type="Gene3D" id="3.40.50.300">
    <property type="entry name" value="P-loop containing nucleotide triphosphate hydrolases"/>
    <property type="match status" value="1"/>
</dbReference>
<evidence type="ECO:0000256" key="15">
    <source>
        <dbReference type="PROSITE-ProRule" id="PRU00169"/>
    </source>
</evidence>
<dbReference type="InterPro" id="IPR009057">
    <property type="entry name" value="Homeodomain-like_sf"/>
</dbReference>
<dbReference type="InterPro" id="IPR027417">
    <property type="entry name" value="P-loop_NTPase"/>
</dbReference>
<gene>
    <name evidence="18" type="ORF">PM10SUCC1_13940</name>
</gene>
<dbReference type="EMBL" id="BSDY01000005">
    <property type="protein sequence ID" value="GLI55880.1"/>
    <property type="molecule type" value="Genomic_DNA"/>
</dbReference>
<evidence type="ECO:0000313" key="18">
    <source>
        <dbReference type="EMBL" id="GLI55880.1"/>
    </source>
</evidence>
<keyword evidence="3" id="KW-0963">Cytoplasm</keyword>
<evidence type="ECO:0000256" key="7">
    <source>
        <dbReference type="ARBA" id="ARBA00022840"/>
    </source>
</evidence>
<dbReference type="PRINTS" id="PR01590">
    <property type="entry name" value="HTHFIS"/>
</dbReference>
<dbReference type="PROSITE" id="PS50045">
    <property type="entry name" value="SIGMA54_INTERACT_4"/>
    <property type="match status" value="1"/>
</dbReference>
<dbReference type="PROSITE" id="PS50110">
    <property type="entry name" value="RESPONSE_REGULATORY"/>
    <property type="match status" value="1"/>
</dbReference>
<keyword evidence="6" id="KW-0547">Nucleotide-binding</keyword>
<keyword evidence="19" id="KW-1185">Reference proteome</keyword>
<dbReference type="InterPro" id="IPR058031">
    <property type="entry name" value="AAA_lid_NorR"/>
</dbReference>
<dbReference type="GO" id="GO:0005737">
    <property type="term" value="C:cytoplasm"/>
    <property type="evidence" value="ECO:0007669"/>
    <property type="project" value="UniProtKB-SubCell"/>
</dbReference>
<dbReference type="InterPro" id="IPR011006">
    <property type="entry name" value="CheY-like_superfamily"/>
</dbReference>
<evidence type="ECO:0000256" key="4">
    <source>
        <dbReference type="ARBA" id="ARBA00022491"/>
    </source>
</evidence>
<feature type="domain" description="Response regulatory" evidence="17">
    <location>
        <begin position="1"/>
        <end position="116"/>
    </location>
</feature>
<keyword evidence="9" id="KW-0805">Transcription regulation</keyword>
<keyword evidence="11" id="KW-0010">Activator</keyword>
<accession>A0A9W6LNF9</accession>
<dbReference type="RefSeq" id="WP_281834665.1">
    <property type="nucleotide sequence ID" value="NZ_BSDY01000005.1"/>
</dbReference>
<sequence length="465" mass="52485">MFLNVLGIMLDEKLQEKINETFDGEIKFLQSIAKSFEEMKESKFDAVIIEGDSLQDETIVDIVKKVVDIQKRVILLVISENSNLSVVAKSIKAGAYDYMLKPVEPETVVKTIEKAIRDQKLKAEKVDKNRSMGSRLIGHTREIVEVYKRIGKVASSRVPVLVKGEKGTGKNSVANAIHRFSDFSDKPFVSVNCTAFQDELLERKLFGYEKGAFPGALYDHVGEFEKADGGTLHLGNIESLSLDMQAKLLGFLQEGELVRLGGSKLIKIDVRLIVTTSENLDELIANDKFIEELYDRLKILEIEIPPIRERKADIPFIIDHNISKYNEEFSKSVRGVSKPAMKKIMRYDWPGNVRELKNAIRSAIALCRGSSILIEDLPSNVIGAKITKRRGDIQDWILADWIEGEIAILKGNSQKDYYGNIVARVERELIRQVLEITNGKKVEAAEILGITRNTLRTKMNNYNLE</sequence>
<dbReference type="Proteomes" id="UP001144471">
    <property type="component" value="Unassembled WGS sequence"/>
</dbReference>
<dbReference type="Gene3D" id="1.10.8.60">
    <property type="match status" value="1"/>
</dbReference>
<evidence type="ECO:0000256" key="14">
    <source>
        <dbReference type="ARBA" id="ARBA00031910"/>
    </source>
</evidence>
<evidence type="ECO:0000256" key="9">
    <source>
        <dbReference type="ARBA" id="ARBA00023015"/>
    </source>
</evidence>
<evidence type="ECO:0000256" key="10">
    <source>
        <dbReference type="ARBA" id="ARBA00023125"/>
    </source>
</evidence>
<dbReference type="InterPro" id="IPR002197">
    <property type="entry name" value="HTH_Fis"/>
</dbReference>
<dbReference type="Gene3D" id="3.40.50.2300">
    <property type="match status" value="1"/>
</dbReference>
<comment type="caution">
    <text evidence="15">Lacks conserved residue(s) required for the propagation of feature annotation.</text>
</comment>
<protein>
    <recommendedName>
        <fullName evidence="2">DNA-binding transcriptional regulator NtrC</fullName>
    </recommendedName>
    <alternativeName>
        <fullName evidence="13">Nitrogen regulation protein NR(I)</fullName>
    </alternativeName>
    <alternativeName>
        <fullName evidence="14">Nitrogen regulator I</fullName>
    </alternativeName>
</protein>
<dbReference type="GO" id="GO:0043565">
    <property type="term" value="F:sequence-specific DNA binding"/>
    <property type="evidence" value="ECO:0007669"/>
    <property type="project" value="InterPro"/>
</dbReference>
<dbReference type="GO" id="GO:0005524">
    <property type="term" value="F:ATP binding"/>
    <property type="evidence" value="ECO:0007669"/>
    <property type="project" value="UniProtKB-KW"/>
</dbReference>
<evidence type="ECO:0000313" key="19">
    <source>
        <dbReference type="Proteomes" id="UP001144471"/>
    </source>
</evidence>
<dbReference type="GO" id="GO:0006355">
    <property type="term" value="P:regulation of DNA-templated transcription"/>
    <property type="evidence" value="ECO:0007669"/>
    <property type="project" value="InterPro"/>
</dbReference>
<evidence type="ECO:0000256" key="13">
    <source>
        <dbReference type="ARBA" id="ARBA00029881"/>
    </source>
</evidence>
<dbReference type="SUPFAM" id="SSF52540">
    <property type="entry name" value="P-loop containing nucleoside triphosphate hydrolases"/>
    <property type="match status" value="1"/>
</dbReference>
<evidence type="ECO:0000256" key="1">
    <source>
        <dbReference type="ARBA" id="ARBA00004496"/>
    </source>
</evidence>
<keyword evidence="4" id="KW-0678">Repressor</keyword>
<comment type="caution">
    <text evidence="18">The sequence shown here is derived from an EMBL/GenBank/DDBJ whole genome shotgun (WGS) entry which is preliminary data.</text>
</comment>
<evidence type="ECO:0000256" key="11">
    <source>
        <dbReference type="ARBA" id="ARBA00023159"/>
    </source>
</evidence>
<keyword evidence="10" id="KW-0238">DNA-binding</keyword>
<keyword evidence="7" id="KW-0067">ATP-binding</keyword>
<evidence type="ECO:0000256" key="5">
    <source>
        <dbReference type="ARBA" id="ARBA00022553"/>
    </source>
</evidence>
<organism evidence="18 19">
    <name type="scientific">Propionigenium maris DSM 9537</name>
    <dbReference type="NCBI Taxonomy" id="1123000"/>
    <lineage>
        <taxon>Bacteria</taxon>
        <taxon>Fusobacteriati</taxon>
        <taxon>Fusobacteriota</taxon>
        <taxon>Fusobacteriia</taxon>
        <taxon>Fusobacteriales</taxon>
        <taxon>Fusobacteriaceae</taxon>
        <taxon>Propionigenium</taxon>
    </lineage>
</organism>
<dbReference type="InterPro" id="IPR002078">
    <property type="entry name" value="Sigma_54_int"/>
</dbReference>
<keyword evidence="5" id="KW-0597">Phosphoprotein</keyword>
<evidence type="ECO:0000259" key="16">
    <source>
        <dbReference type="PROSITE" id="PS50045"/>
    </source>
</evidence>
<dbReference type="Pfam" id="PF25601">
    <property type="entry name" value="AAA_lid_14"/>
    <property type="match status" value="1"/>
</dbReference>
<dbReference type="CDD" id="cd00009">
    <property type="entry name" value="AAA"/>
    <property type="match status" value="1"/>
</dbReference>
<evidence type="ECO:0000259" key="17">
    <source>
        <dbReference type="PROSITE" id="PS50110"/>
    </source>
</evidence>
<evidence type="ECO:0000256" key="6">
    <source>
        <dbReference type="ARBA" id="ARBA00022741"/>
    </source>
</evidence>
<dbReference type="InterPro" id="IPR001789">
    <property type="entry name" value="Sig_transdc_resp-reg_receiver"/>
</dbReference>
<proteinExistence type="predicted"/>
<comment type="subcellular location">
    <subcellularLocation>
        <location evidence="1">Cytoplasm</location>
    </subcellularLocation>
</comment>
<dbReference type="GO" id="GO:0000160">
    <property type="term" value="P:phosphorelay signal transduction system"/>
    <property type="evidence" value="ECO:0007669"/>
    <property type="project" value="UniProtKB-KW"/>
</dbReference>
<reference evidence="18" key="1">
    <citation type="submission" date="2022-12" db="EMBL/GenBank/DDBJ databases">
        <title>Reference genome sequencing for broad-spectrum identification of bacterial and archaeal isolates by mass spectrometry.</title>
        <authorList>
            <person name="Sekiguchi Y."/>
            <person name="Tourlousse D.M."/>
        </authorList>
    </citation>
    <scope>NUCLEOTIDE SEQUENCE</scope>
    <source>
        <strain evidence="18">10succ1</strain>
    </source>
</reference>
<dbReference type="SUPFAM" id="SSF52172">
    <property type="entry name" value="CheY-like"/>
    <property type="match status" value="1"/>
</dbReference>
<dbReference type="Pfam" id="PF00158">
    <property type="entry name" value="Sigma54_activat"/>
    <property type="match status" value="1"/>
</dbReference>
<evidence type="ECO:0000256" key="2">
    <source>
        <dbReference type="ARBA" id="ARBA00019059"/>
    </source>
</evidence>
<evidence type="ECO:0000256" key="12">
    <source>
        <dbReference type="ARBA" id="ARBA00023163"/>
    </source>
</evidence>
<dbReference type="AlphaFoldDB" id="A0A9W6LNF9"/>